<dbReference type="Pfam" id="PF01713">
    <property type="entry name" value="Smr"/>
    <property type="match status" value="1"/>
</dbReference>
<dbReference type="InterPro" id="IPR002625">
    <property type="entry name" value="Smr_dom"/>
</dbReference>
<dbReference type="AlphaFoldDB" id="A0A0H5QJB1"/>
<evidence type="ECO:0000313" key="2">
    <source>
        <dbReference type="EMBL" id="CRZ01732.1"/>
    </source>
</evidence>
<dbReference type="SMART" id="SM01162">
    <property type="entry name" value="DUF1771"/>
    <property type="match status" value="1"/>
</dbReference>
<protein>
    <recommendedName>
        <fullName evidence="1">Smr domain-containing protein</fullName>
    </recommendedName>
</protein>
<dbReference type="PANTHER" id="PTHR47417:SF1">
    <property type="entry name" value="SMR DOMAIN-CONTAINING PROTEIN YPL199C"/>
    <property type="match status" value="1"/>
</dbReference>
<feature type="non-terminal residue" evidence="2">
    <location>
        <position position="1"/>
    </location>
</feature>
<dbReference type="PROSITE" id="PS50828">
    <property type="entry name" value="SMR"/>
    <property type="match status" value="1"/>
</dbReference>
<name>A0A0H5QJB1_9EUKA</name>
<evidence type="ECO:0000259" key="1">
    <source>
        <dbReference type="PROSITE" id="PS50828"/>
    </source>
</evidence>
<dbReference type="Pfam" id="PF08590">
    <property type="entry name" value="DUF1771"/>
    <property type="match status" value="1"/>
</dbReference>
<dbReference type="InterPro" id="IPR053020">
    <property type="entry name" value="Smr_domain_protein"/>
</dbReference>
<accession>A0A0H5QJB1</accession>
<dbReference type="PANTHER" id="PTHR47417">
    <property type="entry name" value="SMR DOMAIN-CONTAINING PROTEIN YPL199C"/>
    <property type="match status" value="1"/>
</dbReference>
<sequence>KSFMGNLFSFEKALTPEQYREKASLHASNWKDFVAQSRTAWANGDKAQAKALSNQGKLEKLQVDDANRKAAELYFKNNNAKRNIGELDLHGLYVAEALDQLKKRLNECKIRGQRDLIVIVGRGNHSKDGNAVLKPIVEQYMEEYGLSITVGKPNSGCIYVEFDNRGIFQELIDSCSIM</sequence>
<feature type="domain" description="Smr" evidence="1">
    <location>
        <begin position="87"/>
        <end position="163"/>
    </location>
</feature>
<dbReference type="SMART" id="SM00463">
    <property type="entry name" value="SMR"/>
    <property type="match status" value="1"/>
</dbReference>
<reference evidence="2" key="1">
    <citation type="submission" date="2015-04" db="EMBL/GenBank/DDBJ databases">
        <title>The genome sequence of the plant pathogenic Rhizarian Plasmodiophora brassicae reveals insights in its biotrophic life cycle and the origin of chitin synthesis.</title>
        <authorList>
            <person name="Schwelm A."/>
            <person name="Fogelqvist J."/>
            <person name="Knaust A."/>
            <person name="Julke S."/>
            <person name="Lilja T."/>
            <person name="Dhandapani V."/>
            <person name="Bonilla-Rosso G."/>
            <person name="Karlsson M."/>
            <person name="Shevchenko A."/>
            <person name="Choi S.R."/>
            <person name="Kim H.G."/>
            <person name="Park J.Y."/>
            <person name="Lim Y.P."/>
            <person name="Ludwig-Muller J."/>
            <person name="Dixelius C."/>
        </authorList>
    </citation>
    <scope>NUCLEOTIDE SEQUENCE</scope>
    <source>
        <tissue evidence="2">Potato root galls</tissue>
    </source>
</reference>
<organism evidence="2">
    <name type="scientific">Spongospora subterranea</name>
    <dbReference type="NCBI Taxonomy" id="70186"/>
    <lineage>
        <taxon>Eukaryota</taxon>
        <taxon>Sar</taxon>
        <taxon>Rhizaria</taxon>
        <taxon>Endomyxa</taxon>
        <taxon>Phytomyxea</taxon>
        <taxon>Plasmodiophorida</taxon>
        <taxon>Plasmodiophoridae</taxon>
        <taxon>Spongospora</taxon>
    </lineage>
</organism>
<dbReference type="Gene3D" id="3.30.1370.110">
    <property type="match status" value="1"/>
</dbReference>
<dbReference type="EMBL" id="HACM01001290">
    <property type="protein sequence ID" value="CRZ01732.1"/>
    <property type="molecule type" value="Transcribed_RNA"/>
</dbReference>
<proteinExistence type="predicted"/>
<dbReference type="InterPro" id="IPR036063">
    <property type="entry name" value="Smr_dom_sf"/>
</dbReference>
<dbReference type="InterPro" id="IPR013899">
    <property type="entry name" value="DUF1771"/>
</dbReference>
<dbReference type="SUPFAM" id="SSF160443">
    <property type="entry name" value="SMR domain-like"/>
    <property type="match status" value="1"/>
</dbReference>